<dbReference type="EMBL" id="AQHW01000015">
    <property type="protein sequence ID" value="KKB55274.1"/>
    <property type="molecule type" value="Genomic_DNA"/>
</dbReference>
<dbReference type="SUPFAM" id="SSF111384">
    <property type="entry name" value="OmpH-like"/>
    <property type="match status" value="1"/>
</dbReference>
<evidence type="ECO:0000313" key="5">
    <source>
        <dbReference type="Proteomes" id="UP000033035"/>
    </source>
</evidence>
<evidence type="ECO:0000256" key="2">
    <source>
        <dbReference type="ARBA" id="ARBA00022729"/>
    </source>
</evidence>
<dbReference type="PATRIC" id="fig|1203610.3.peg.2803"/>
<dbReference type="GO" id="GO:0050821">
    <property type="term" value="P:protein stabilization"/>
    <property type="evidence" value="ECO:0007669"/>
    <property type="project" value="TreeGrafter"/>
</dbReference>
<comment type="caution">
    <text evidence="4">The sequence shown here is derived from an EMBL/GenBank/DDBJ whole genome shotgun (WGS) entry which is preliminary data.</text>
</comment>
<protein>
    <recommendedName>
        <fullName evidence="6">Outer membrane protein</fullName>
    </recommendedName>
</protein>
<gene>
    <name evidence="4" type="ORF">HMPREF1536_02737</name>
</gene>
<accession>A0A0F5JBY6</accession>
<dbReference type="HOGENOM" id="CLU_053320_3_2_10"/>
<evidence type="ECO:0000256" key="3">
    <source>
        <dbReference type="SAM" id="SignalP"/>
    </source>
</evidence>
<dbReference type="Gene3D" id="3.30.910.20">
    <property type="entry name" value="Skp domain"/>
    <property type="match status" value="1"/>
</dbReference>
<keyword evidence="2 3" id="KW-0732">Signal</keyword>
<dbReference type="RefSeq" id="WP_028729698.1">
    <property type="nucleotide sequence ID" value="NZ_KE386764.1"/>
</dbReference>
<name>A0A0F5JBY6_9BACT</name>
<organism evidence="4 5">
    <name type="scientific">Parabacteroides gordonii MS-1 = DSM 23371</name>
    <dbReference type="NCBI Taxonomy" id="1203610"/>
    <lineage>
        <taxon>Bacteria</taxon>
        <taxon>Pseudomonadati</taxon>
        <taxon>Bacteroidota</taxon>
        <taxon>Bacteroidia</taxon>
        <taxon>Bacteroidales</taxon>
        <taxon>Tannerellaceae</taxon>
        <taxon>Parabacteroides</taxon>
    </lineage>
</organism>
<feature type="chain" id="PRO_5002489030" description="Outer membrane protein" evidence="3">
    <location>
        <begin position="19"/>
        <end position="167"/>
    </location>
</feature>
<evidence type="ECO:0000313" key="4">
    <source>
        <dbReference type="EMBL" id="KKB55274.1"/>
    </source>
</evidence>
<dbReference type="Pfam" id="PF03938">
    <property type="entry name" value="OmpH"/>
    <property type="match status" value="1"/>
</dbReference>
<evidence type="ECO:0008006" key="6">
    <source>
        <dbReference type="Google" id="ProtNLM"/>
    </source>
</evidence>
<dbReference type="InterPro" id="IPR024930">
    <property type="entry name" value="Skp_dom_sf"/>
</dbReference>
<dbReference type="PANTHER" id="PTHR35089:SF1">
    <property type="entry name" value="CHAPERONE PROTEIN SKP"/>
    <property type="match status" value="1"/>
</dbReference>
<dbReference type="SMART" id="SM00935">
    <property type="entry name" value="OmpH"/>
    <property type="match status" value="1"/>
</dbReference>
<dbReference type="InterPro" id="IPR005632">
    <property type="entry name" value="Chaperone_Skp"/>
</dbReference>
<comment type="similarity">
    <text evidence="1">Belongs to the Skp family.</text>
</comment>
<proteinExistence type="inferred from homology"/>
<dbReference type="Proteomes" id="UP000033035">
    <property type="component" value="Unassembled WGS sequence"/>
</dbReference>
<dbReference type="GO" id="GO:0051082">
    <property type="term" value="F:unfolded protein binding"/>
    <property type="evidence" value="ECO:0007669"/>
    <property type="project" value="InterPro"/>
</dbReference>
<dbReference type="PANTHER" id="PTHR35089">
    <property type="entry name" value="CHAPERONE PROTEIN SKP"/>
    <property type="match status" value="1"/>
</dbReference>
<evidence type="ECO:0000256" key="1">
    <source>
        <dbReference type="ARBA" id="ARBA00009091"/>
    </source>
</evidence>
<dbReference type="STRING" id="1203610.HMPREF1536_02737"/>
<reference evidence="4 5" key="1">
    <citation type="submission" date="2013-04" db="EMBL/GenBank/DDBJ databases">
        <title>The Genome Sequence of Parabacteroides gordonii DSM 23371.</title>
        <authorList>
            <consortium name="The Broad Institute Genomics Platform"/>
            <person name="Earl A."/>
            <person name="Ward D."/>
            <person name="Feldgarden M."/>
            <person name="Gevers D."/>
            <person name="Martens E."/>
            <person name="Sakamoto M."/>
            <person name="Benno Y."/>
            <person name="Suzuki N."/>
            <person name="Matsunaga N."/>
            <person name="Koshihara K."/>
            <person name="Seki M."/>
            <person name="Komiya H."/>
            <person name="Walker B."/>
            <person name="Young S."/>
            <person name="Zeng Q."/>
            <person name="Gargeya S."/>
            <person name="Fitzgerald M."/>
            <person name="Haas B."/>
            <person name="Abouelleil A."/>
            <person name="Allen A.W."/>
            <person name="Alvarado L."/>
            <person name="Arachchi H.M."/>
            <person name="Berlin A.M."/>
            <person name="Chapman S.B."/>
            <person name="Gainer-Dewar J."/>
            <person name="Goldberg J."/>
            <person name="Griggs A."/>
            <person name="Gujja S."/>
            <person name="Hansen M."/>
            <person name="Howarth C."/>
            <person name="Imamovic A."/>
            <person name="Ireland A."/>
            <person name="Larimer J."/>
            <person name="McCowan C."/>
            <person name="Murphy C."/>
            <person name="Pearson M."/>
            <person name="Poon T.W."/>
            <person name="Priest M."/>
            <person name="Roberts A."/>
            <person name="Saif S."/>
            <person name="Shea T."/>
            <person name="Sisk P."/>
            <person name="Sykes S."/>
            <person name="Wortman J."/>
            <person name="Nusbaum C."/>
            <person name="Birren B."/>
        </authorList>
    </citation>
    <scope>NUCLEOTIDE SEQUENCE [LARGE SCALE GENOMIC DNA]</scope>
    <source>
        <strain evidence="4 5">MS-1</strain>
    </source>
</reference>
<dbReference type="GO" id="GO:0005829">
    <property type="term" value="C:cytosol"/>
    <property type="evidence" value="ECO:0007669"/>
    <property type="project" value="TreeGrafter"/>
</dbReference>
<feature type="signal peptide" evidence="3">
    <location>
        <begin position="1"/>
        <end position="18"/>
    </location>
</feature>
<dbReference type="AlphaFoldDB" id="A0A0F5JBY6"/>
<sequence>MKKLIILLLMILPLGVFAQDMKVAIVNTNELIPLMPEVTAMQETLKQMNDKYMGEMKTMEDEYQKKYADYIAQQDSLTENIKLRRMQELSDIEQRVTNFTQVARQDMDKKQQELFAPIQEKVRNAIKAVGDEKGYAYILDSNPGMVLYTGNAAIDATPLVKAKLGLK</sequence>
<keyword evidence="5" id="KW-1185">Reference proteome</keyword>